<dbReference type="RefSeq" id="WP_045683279.1">
    <property type="nucleotide sequence ID" value="NZ_CP010803.1"/>
</dbReference>
<feature type="transmembrane region" description="Helical" evidence="1">
    <location>
        <begin position="6"/>
        <end position="22"/>
    </location>
</feature>
<dbReference type="EMBL" id="CP010803">
    <property type="protein sequence ID" value="AJY47139.1"/>
    <property type="molecule type" value="Genomic_DNA"/>
</dbReference>
<dbReference type="AlphaFoldDB" id="A0A0D5LSF6"/>
<gene>
    <name evidence="2" type="ORF">TM49_18020</name>
</gene>
<keyword evidence="3" id="KW-1185">Reference proteome</keyword>
<reference evidence="2 3" key="1">
    <citation type="journal article" date="2015" name="Genome Announc.">
        <title>Complete genome sequence of Martelella endophytica YC6887, which has antifungal activity associated with a halophyte.</title>
        <authorList>
            <person name="Khan A."/>
            <person name="Khan H."/>
            <person name="Chung E.J."/>
            <person name="Hossain M.T."/>
            <person name="Chung Y.R."/>
        </authorList>
    </citation>
    <scope>NUCLEOTIDE SEQUENCE [LARGE SCALE GENOMIC DNA]</scope>
    <source>
        <strain evidence="2">YC6887</strain>
    </source>
</reference>
<keyword evidence="1" id="KW-0812">Transmembrane</keyword>
<keyword evidence="1" id="KW-0472">Membrane</keyword>
<dbReference type="Proteomes" id="UP000032611">
    <property type="component" value="Chromosome"/>
</dbReference>
<organism evidence="2 3">
    <name type="scientific">Martelella endophytica</name>
    <dbReference type="NCBI Taxonomy" id="1486262"/>
    <lineage>
        <taxon>Bacteria</taxon>
        <taxon>Pseudomonadati</taxon>
        <taxon>Pseudomonadota</taxon>
        <taxon>Alphaproteobacteria</taxon>
        <taxon>Hyphomicrobiales</taxon>
        <taxon>Aurantimonadaceae</taxon>
        <taxon>Martelella</taxon>
    </lineage>
</organism>
<evidence type="ECO:0000313" key="2">
    <source>
        <dbReference type="EMBL" id="AJY47139.1"/>
    </source>
</evidence>
<evidence type="ECO:0000313" key="3">
    <source>
        <dbReference type="Proteomes" id="UP000032611"/>
    </source>
</evidence>
<evidence type="ECO:0000256" key="1">
    <source>
        <dbReference type="SAM" id="Phobius"/>
    </source>
</evidence>
<dbReference type="PATRIC" id="fig|1486262.3.peg.3726"/>
<proteinExistence type="predicted"/>
<accession>A0A0D5LSF6</accession>
<dbReference type="KEGG" id="mey:TM49_18020"/>
<keyword evidence="1" id="KW-1133">Transmembrane helix</keyword>
<dbReference type="OrthoDB" id="8445114at2"/>
<protein>
    <submittedName>
        <fullName evidence="2">Uncharacterized protein</fullName>
    </submittedName>
</protein>
<name>A0A0D5LSF6_MAREN</name>
<dbReference type="HOGENOM" id="CLU_120006_0_0_5"/>
<sequence>METWGWIAIAIVVVAVGFYVFGRAKALKPSEGIDIDEANAWASAEFRRSFPDERVVQVIGDTELEAFFFSLSDGRIGLFRTRRGKGQAIIVKQSEYRLRALPEANGLQVDFPEQEFFSANYHFRTEQDAADVSTWMLNAR</sequence>
<dbReference type="STRING" id="1486262.TM49_18020"/>